<dbReference type="PANTHER" id="PTHR30606:SF10">
    <property type="entry name" value="PHOSPHATIDYLINOSITOL MANNOSIDE ACYLTRANSFERASE"/>
    <property type="match status" value="1"/>
</dbReference>
<dbReference type="Proteomes" id="UP000297890">
    <property type="component" value="Unassembled WGS sequence"/>
</dbReference>
<keyword evidence="3" id="KW-0997">Cell inner membrane</keyword>
<evidence type="ECO:0000256" key="3">
    <source>
        <dbReference type="ARBA" id="ARBA00022519"/>
    </source>
</evidence>
<proteinExistence type="predicted"/>
<name>A0A4Z0F8J2_9GAMM</name>
<evidence type="ECO:0000313" key="8">
    <source>
        <dbReference type="EMBL" id="TFZ81833.1"/>
    </source>
</evidence>
<evidence type="ECO:0000256" key="5">
    <source>
        <dbReference type="ARBA" id="ARBA00023136"/>
    </source>
</evidence>
<dbReference type="OrthoDB" id="9803456at2"/>
<comment type="subcellular location">
    <subcellularLocation>
        <location evidence="1">Cell inner membrane</location>
    </subcellularLocation>
</comment>
<organism evidence="8 9">
    <name type="scientific">Candidatus Macondimonas diazotrophica</name>
    <dbReference type="NCBI Taxonomy" id="2305248"/>
    <lineage>
        <taxon>Bacteria</taxon>
        <taxon>Pseudomonadati</taxon>
        <taxon>Pseudomonadota</taxon>
        <taxon>Gammaproteobacteria</taxon>
        <taxon>Chromatiales</taxon>
        <taxon>Ectothiorhodospiraceae</taxon>
        <taxon>Candidatus Macondimonas</taxon>
    </lineage>
</organism>
<accession>A0A4Z0F8J2</accession>
<dbReference type="AlphaFoldDB" id="A0A4Z0F8J2"/>
<dbReference type="PANTHER" id="PTHR30606">
    <property type="entry name" value="LIPID A BIOSYNTHESIS LAUROYL ACYLTRANSFERASE"/>
    <property type="match status" value="1"/>
</dbReference>
<evidence type="ECO:0000256" key="2">
    <source>
        <dbReference type="ARBA" id="ARBA00022475"/>
    </source>
</evidence>
<keyword evidence="2" id="KW-1003">Cell membrane</keyword>
<protein>
    <submittedName>
        <fullName evidence="8">Lipid A biosynthesis acyltransferase</fullName>
    </submittedName>
</protein>
<evidence type="ECO:0000313" key="9">
    <source>
        <dbReference type="Proteomes" id="UP000297890"/>
    </source>
</evidence>
<keyword evidence="7" id="KW-1133">Transmembrane helix</keyword>
<dbReference type="CDD" id="cd07984">
    <property type="entry name" value="LPLAT_LABLAT-like"/>
    <property type="match status" value="1"/>
</dbReference>
<dbReference type="GO" id="GO:0016746">
    <property type="term" value="F:acyltransferase activity"/>
    <property type="evidence" value="ECO:0007669"/>
    <property type="project" value="UniProtKB-KW"/>
</dbReference>
<dbReference type="PIRSF" id="PIRSF026649">
    <property type="entry name" value="MsbB"/>
    <property type="match status" value="1"/>
</dbReference>
<reference evidence="8 9" key="1">
    <citation type="journal article" date="2019" name="ISME J.">
        <title>Candidatus Macondimonas diazotrophica, a novel gammaproteobacterial genus dominating crude-oil-contaminated coastal sediments.</title>
        <authorList>
            <person name="Karthikeyan S."/>
            <person name="Konstantinidis K."/>
        </authorList>
    </citation>
    <scope>NUCLEOTIDE SEQUENCE [LARGE SCALE GENOMIC DNA]</scope>
    <source>
        <strain evidence="8 9">KTK01</strain>
    </source>
</reference>
<sequence>MADIRILSLRALALLPLPVLHLAGGVLGGALAWFPSRLRTMVDINLGVCFPDQTSAWRVRLRRRSMAHLGRLVFEFGKVLSADRRGVETLVRETCGESLIGEALAQGGAIVATPHLGCWEIVSQYLATRYPLTALYRPQEGALDAWIHARRQHLGARLEPADQGGVRALMAALRRKELAGLLPDQDPRVGGVFVRHFGCMTHTPVLLARLANKAKVPVILCFAERLPWGRGYRIHFIAVPAAVADPDPQVGTQVLSDAVEGLIRRCPEQYFWNYRRFRRRPAGEAPLYPRRSRPATR</sequence>
<dbReference type="RefSeq" id="WP_135282471.1">
    <property type="nucleotide sequence ID" value="NZ_SRIO01000015.1"/>
</dbReference>
<keyword evidence="5 7" id="KW-0472">Membrane</keyword>
<keyword evidence="7" id="KW-0812">Transmembrane</keyword>
<evidence type="ECO:0000256" key="1">
    <source>
        <dbReference type="ARBA" id="ARBA00004533"/>
    </source>
</evidence>
<evidence type="ECO:0000256" key="7">
    <source>
        <dbReference type="SAM" id="Phobius"/>
    </source>
</evidence>
<dbReference type="Pfam" id="PF03279">
    <property type="entry name" value="Lip_A_acyltrans"/>
    <property type="match status" value="1"/>
</dbReference>
<gene>
    <name evidence="8" type="ORF">E4680_11040</name>
</gene>
<evidence type="ECO:0000256" key="4">
    <source>
        <dbReference type="ARBA" id="ARBA00022679"/>
    </source>
</evidence>
<comment type="caution">
    <text evidence="8">The sequence shown here is derived from an EMBL/GenBank/DDBJ whole genome shotgun (WGS) entry which is preliminary data.</text>
</comment>
<dbReference type="GO" id="GO:0009247">
    <property type="term" value="P:glycolipid biosynthetic process"/>
    <property type="evidence" value="ECO:0007669"/>
    <property type="project" value="UniProtKB-ARBA"/>
</dbReference>
<dbReference type="EMBL" id="SRIO01000015">
    <property type="protein sequence ID" value="TFZ81833.1"/>
    <property type="molecule type" value="Genomic_DNA"/>
</dbReference>
<dbReference type="GO" id="GO:0005886">
    <property type="term" value="C:plasma membrane"/>
    <property type="evidence" value="ECO:0007669"/>
    <property type="project" value="UniProtKB-SubCell"/>
</dbReference>
<evidence type="ECO:0000256" key="6">
    <source>
        <dbReference type="ARBA" id="ARBA00023315"/>
    </source>
</evidence>
<keyword evidence="4 8" id="KW-0808">Transferase</keyword>
<keyword evidence="6 8" id="KW-0012">Acyltransferase</keyword>
<dbReference type="InterPro" id="IPR004960">
    <property type="entry name" value="LipA_acyltrans"/>
</dbReference>
<keyword evidence="9" id="KW-1185">Reference proteome</keyword>
<feature type="transmembrane region" description="Helical" evidence="7">
    <location>
        <begin position="12"/>
        <end position="34"/>
    </location>
</feature>